<dbReference type="EMBL" id="MHPJ01000009">
    <property type="protein sequence ID" value="OGZ79133.1"/>
    <property type="molecule type" value="Genomic_DNA"/>
</dbReference>
<evidence type="ECO:0000313" key="3">
    <source>
        <dbReference type="Proteomes" id="UP000178650"/>
    </source>
</evidence>
<feature type="transmembrane region" description="Helical" evidence="1">
    <location>
        <begin position="20"/>
        <end position="40"/>
    </location>
</feature>
<sequence>MTTTVLNLSKVSFPEIKISWKIVCFAGLFASLCLLVFYVWQINDLTKGSYLVNTYENQISKLSYENKNLEVSFAESSFLGSTLEKIQAMNFQKTTSVKYIQIPDNSVAIKR</sequence>
<dbReference type="AlphaFoldDB" id="A0A1G2IWT3"/>
<evidence type="ECO:0000256" key="1">
    <source>
        <dbReference type="SAM" id="Phobius"/>
    </source>
</evidence>
<proteinExistence type="predicted"/>
<reference evidence="2 3" key="1">
    <citation type="journal article" date="2016" name="Nat. Commun.">
        <title>Thousands of microbial genomes shed light on interconnected biogeochemical processes in an aquifer system.</title>
        <authorList>
            <person name="Anantharaman K."/>
            <person name="Brown C.T."/>
            <person name="Hug L.A."/>
            <person name="Sharon I."/>
            <person name="Castelle C.J."/>
            <person name="Probst A.J."/>
            <person name="Thomas B.C."/>
            <person name="Singh A."/>
            <person name="Wilkins M.J."/>
            <person name="Karaoz U."/>
            <person name="Brodie E.L."/>
            <person name="Williams K.H."/>
            <person name="Hubbard S.S."/>
            <person name="Banfield J.F."/>
        </authorList>
    </citation>
    <scope>NUCLEOTIDE SEQUENCE [LARGE SCALE GENOMIC DNA]</scope>
</reference>
<comment type="caution">
    <text evidence="2">The sequence shown here is derived from an EMBL/GenBank/DDBJ whole genome shotgun (WGS) entry which is preliminary data.</text>
</comment>
<name>A0A1G2IWT3_9BACT</name>
<keyword evidence="1" id="KW-0812">Transmembrane</keyword>
<dbReference type="STRING" id="1802223.A2358_04080"/>
<accession>A0A1G2IWT3</accession>
<evidence type="ECO:0000313" key="2">
    <source>
        <dbReference type="EMBL" id="OGZ79133.1"/>
    </source>
</evidence>
<keyword evidence="1" id="KW-0472">Membrane</keyword>
<organism evidence="2 3">
    <name type="scientific">Candidatus Staskawiczbacteria bacterium RIFOXYB1_FULL_37_44</name>
    <dbReference type="NCBI Taxonomy" id="1802223"/>
    <lineage>
        <taxon>Bacteria</taxon>
        <taxon>Candidatus Staskawicziibacteriota</taxon>
    </lineage>
</organism>
<protein>
    <submittedName>
        <fullName evidence="2">Uncharacterized protein</fullName>
    </submittedName>
</protein>
<gene>
    <name evidence="2" type="ORF">A2358_04080</name>
</gene>
<keyword evidence="1" id="KW-1133">Transmembrane helix</keyword>
<dbReference type="Proteomes" id="UP000178650">
    <property type="component" value="Unassembled WGS sequence"/>
</dbReference>